<evidence type="ECO:0000313" key="3">
    <source>
        <dbReference type="Proteomes" id="UP001162162"/>
    </source>
</evidence>
<dbReference type="AlphaFoldDB" id="A0AAV8YKR9"/>
<gene>
    <name evidence="2" type="ORF">NQ318_021583</name>
</gene>
<protein>
    <submittedName>
        <fullName evidence="2">Uncharacterized protein</fullName>
    </submittedName>
</protein>
<accession>A0AAV8YKR9</accession>
<feature type="compositionally biased region" description="Basic residues" evidence="1">
    <location>
        <begin position="192"/>
        <end position="203"/>
    </location>
</feature>
<dbReference type="Proteomes" id="UP001162162">
    <property type="component" value="Unassembled WGS sequence"/>
</dbReference>
<organism evidence="2 3">
    <name type="scientific">Aromia moschata</name>
    <dbReference type="NCBI Taxonomy" id="1265417"/>
    <lineage>
        <taxon>Eukaryota</taxon>
        <taxon>Metazoa</taxon>
        <taxon>Ecdysozoa</taxon>
        <taxon>Arthropoda</taxon>
        <taxon>Hexapoda</taxon>
        <taxon>Insecta</taxon>
        <taxon>Pterygota</taxon>
        <taxon>Neoptera</taxon>
        <taxon>Endopterygota</taxon>
        <taxon>Coleoptera</taxon>
        <taxon>Polyphaga</taxon>
        <taxon>Cucujiformia</taxon>
        <taxon>Chrysomeloidea</taxon>
        <taxon>Cerambycidae</taxon>
        <taxon>Cerambycinae</taxon>
        <taxon>Callichromatini</taxon>
        <taxon>Aromia</taxon>
    </lineage>
</organism>
<sequence>MNSRGLPLEARSSHTQLRLCPLLSVEIMASTRIDDAIAVDGLVLATSVKNKRKCRKTWSKDWLLKRNRHSHVNLLQEFREEDADYRNYLRMDDTLYQKLLTLVSPLIQKRDTVMRTAISPHERSGACALKCKGHLNVPVQTELRTLKGFVEKTDRRWIAPLGARLERVLLSNTVHTRKNEEREQSGAGAERKCRRTFRQHRML</sequence>
<proteinExistence type="predicted"/>
<comment type="caution">
    <text evidence="2">The sequence shown here is derived from an EMBL/GenBank/DDBJ whole genome shotgun (WGS) entry which is preliminary data.</text>
</comment>
<reference evidence="2" key="1">
    <citation type="journal article" date="2023" name="Insect Mol. Biol.">
        <title>Genome sequencing provides insights into the evolution of gene families encoding plant cell wall-degrading enzymes in longhorned beetles.</title>
        <authorList>
            <person name="Shin N.R."/>
            <person name="Okamura Y."/>
            <person name="Kirsch R."/>
            <person name="Pauchet Y."/>
        </authorList>
    </citation>
    <scope>NUCLEOTIDE SEQUENCE</scope>
    <source>
        <strain evidence="2">AMC_N1</strain>
    </source>
</reference>
<keyword evidence="3" id="KW-1185">Reference proteome</keyword>
<evidence type="ECO:0000256" key="1">
    <source>
        <dbReference type="SAM" id="MobiDB-lite"/>
    </source>
</evidence>
<evidence type="ECO:0000313" key="2">
    <source>
        <dbReference type="EMBL" id="KAJ8951139.1"/>
    </source>
</evidence>
<name>A0AAV8YKR9_9CUCU</name>
<dbReference type="EMBL" id="JAPWTK010000089">
    <property type="protein sequence ID" value="KAJ8951139.1"/>
    <property type="molecule type" value="Genomic_DNA"/>
</dbReference>
<feature type="region of interest" description="Disordered" evidence="1">
    <location>
        <begin position="176"/>
        <end position="203"/>
    </location>
</feature>